<evidence type="ECO:0008006" key="2">
    <source>
        <dbReference type="Google" id="ProtNLM"/>
    </source>
</evidence>
<accession>A0A1X7U2L5</accession>
<proteinExistence type="predicted"/>
<sequence length="113" mass="12793">MLTARSQSKVPADKCYASPHKKSLPIHLPAVWLVLHSFGLTMKPSLTLLRELGVRLVAYIKDILVLAEAWEMARDHTEGLKYLFENLRFIIDPDWKVATTTKETELSGMVVDS</sequence>
<evidence type="ECO:0000313" key="1">
    <source>
        <dbReference type="EnsemblMetazoa" id="Aqu2.1.22122_001"/>
    </source>
</evidence>
<reference evidence="1" key="1">
    <citation type="submission" date="2017-05" db="UniProtKB">
        <authorList>
            <consortium name="EnsemblMetazoa"/>
        </authorList>
    </citation>
    <scope>IDENTIFICATION</scope>
</reference>
<dbReference type="InParanoid" id="A0A1X7U2L5"/>
<name>A0A1X7U2L5_AMPQE</name>
<dbReference type="EnsemblMetazoa" id="Aqu2.1.22122_001">
    <property type="protein sequence ID" value="Aqu2.1.22122_001"/>
    <property type="gene ID" value="Aqu2.1.22122"/>
</dbReference>
<organism evidence="1">
    <name type="scientific">Amphimedon queenslandica</name>
    <name type="common">Sponge</name>
    <dbReference type="NCBI Taxonomy" id="400682"/>
    <lineage>
        <taxon>Eukaryota</taxon>
        <taxon>Metazoa</taxon>
        <taxon>Porifera</taxon>
        <taxon>Demospongiae</taxon>
        <taxon>Heteroscleromorpha</taxon>
        <taxon>Haplosclerida</taxon>
        <taxon>Niphatidae</taxon>
        <taxon>Amphimedon</taxon>
    </lineage>
</organism>
<dbReference type="AlphaFoldDB" id="A0A1X7U2L5"/>
<protein>
    <recommendedName>
        <fullName evidence="2">Reverse transcriptase domain-containing protein</fullName>
    </recommendedName>
</protein>